<gene>
    <name evidence="2" type="ORF">PoB_001459200</name>
</gene>
<dbReference type="AlphaFoldDB" id="A0AAV3Z0S7"/>
<organism evidence="2 3">
    <name type="scientific">Plakobranchus ocellatus</name>
    <dbReference type="NCBI Taxonomy" id="259542"/>
    <lineage>
        <taxon>Eukaryota</taxon>
        <taxon>Metazoa</taxon>
        <taxon>Spiralia</taxon>
        <taxon>Lophotrochozoa</taxon>
        <taxon>Mollusca</taxon>
        <taxon>Gastropoda</taxon>
        <taxon>Heterobranchia</taxon>
        <taxon>Euthyneura</taxon>
        <taxon>Panpulmonata</taxon>
        <taxon>Sacoglossa</taxon>
        <taxon>Placobranchoidea</taxon>
        <taxon>Plakobranchidae</taxon>
        <taxon>Plakobranchus</taxon>
    </lineage>
</organism>
<dbReference type="Proteomes" id="UP000735302">
    <property type="component" value="Unassembled WGS sequence"/>
</dbReference>
<feature type="region of interest" description="Disordered" evidence="1">
    <location>
        <begin position="100"/>
        <end position="120"/>
    </location>
</feature>
<comment type="caution">
    <text evidence="2">The sequence shown here is derived from an EMBL/GenBank/DDBJ whole genome shotgun (WGS) entry which is preliminary data.</text>
</comment>
<accession>A0AAV3Z0S7</accession>
<feature type="compositionally biased region" description="Basic residues" evidence="1">
    <location>
        <begin position="109"/>
        <end position="120"/>
    </location>
</feature>
<evidence type="ECO:0000256" key="1">
    <source>
        <dbReference type="SAM" id="MobiDB-lite"/>
    </source>
</evidence>
<dbReference type="EMBL" id="BLXT01001830">
    <property type="protein sequence ID" value="GFN88086.1"/>
    <property type="molecule type" value="Genomic_DNA"/>
</dbReference>
<evidence type="ECO:0000313" key="3">
    <source>
        <dbReference type="Proteomes" id="UP000735302"/>
    </source>
</evidence>
<reference evidence="2 3" key="1">
    <citation type="journal article" date="2021" name="Elife">
        <title>Chloroplast acquisition without the gene transfer in kleptoplastic sea slugs, Plakobranchus ocellatus.</title>
        <authorList>
            <person name="Maeda T."/>
            <person name="Takahashi S."/>
            <person name="Yoshida T."/>
            <person name="Shimamura S."/>
            <person name="Takaki Y."/>
            <person name="Nagai Y."/>
            <person name="Toyoda A."/>
            <person name="Suzuki Y."/>
            <person name="Arimoto A."/>
            <person name="Ishii H."/>
            <person name="Satoh N."/>
            <person name="Nishiyama T."/>
            <person name="Hasebe M."/>
            <person name="Maruyama T."/>
            <person name="Minagawa J."/>
            <person name="Obokata J."/>
            <person name="Shigenobu S."/>
        </authorList>
    </citation>
    <scope>NUCLEOTIDE SEQUENCE [LARGE SCALE GENOMIC DNA]</scope>
</reference>
<keyword evidence="3" id="KW-1185">Reference proteome</keyword>
<proteinExistence type="predicted"/>
<evidence type="ECO:0000313" key="2">
    <source>
        <dbReference type="EMBL" id="GFN88086.1"/>
    </source>
</evidence>
<protein>
    <submittedName>
        <fullName evidence="2">Uncharacterized protein</fullName>
    </submittedName>
</protein>
<sequence>MADSTFCYTTGTGATVDSKHARRSAGILLSRVRAPSSAPWLGEGLGSLRSNCSALLATEEEEEEGEEEEEEENRKKVYQCLRQLRCHRLVLGAEHTASKQVPKTQNRVKGVRGKPGRKNKREVTSIQQATVLPGRQARWSRANRAFIHGERLSEEAAVAHRRVDSGAIITTTVGTELMFPPNPNKARESFTGVWSWRETSYTLLTWKLVHNDRGRRLQSVKLLLPQLIRKVSHNQRGDSSRQAAFTGLVMSRLSAPGQTDSVGKFLFLTRQP</sequence>
<name>A0AAV3Z0S7_9GAST</name>